<keyword evidence="2" id="KW-0808">Transferase</keyword>
<name>A0A927CXR2_9BACI</name>
<accession>A0A927CXR2</accession>
<reference evidence="2" key="1">
    <citation type="submission" date="2020-09" db="EMBL/GenBank/DDBJ databases">
        <title>Bacillus faecalis sp. nov., a moderately halophilic bacterium isolated from cow faeces.</title>
        <authorList>
            <person name="Jiang L."/>
            <person name="Lee J."/>
        </authorList>
    </citation>
    <scope>NUCLEOTIDE SEQUENCE</scope>
    <source>
        <strain evidence="2">AGMB 02131</strain>
    </source>
</reference>
<proteinExistence type="predicted"/>
<dbReference type="GO" id="GO:0016747">
    <property type="term" value="F:acyltransferase activity, transferring groups other than amino-acyl groups"/>
    <property type="evidence" value="ECO:0007669"/>
    <property type="project" value="InterPro"/>
</dbReference>
<dbReference type="PANTHER" id="PTHR43415:SF3">
    <property type="entry name" value="GNAT-FAMILY ACETYLTRANSFERASE"/>
    <property type="match status" value="1"/>
</dbReference>
<dbReference type="InterPro" id="IPR000182">
    <property type="entry name" value="GNAT_dom"/>
</dbReference>
<dbReference type="SUPFAM" id="SSF55729">
    <property type="entry name" value="Acyl-CoA N-acyltransferases (Nat)"/>
    <property type="match status" value="1"/>
</dbReference>
<keyword evidence="3" id="KW-1185">Reference proteome</keyword>
<dbReference type="AlphaFoldDB" id="A0A927CXR2"/>
<dbReference type="InterPro" id="IPR020036">
    <property type="entry name" value="PseH"/>
</dbReference>
<dbReference type="Proteomes" id="UP000602076">
    <property type="component" value="Unassembled WGS sequence"/>
</dbReference>
<gene>
    <name evidence="2" type="primary">pseH</name>
    <name evidence="2" type="ORF">IEO70_15070</name>
</gene>
<dbReference type="PANTHER" id="PTHR43415">
    <property type="entry name" value="SPERMIDINE N(1)-ACETYLTRANSFERASE"/>
    <property type="match status" value="1"/>
</dbReference>
<keyword evidence="2" id="KW-0012">Acyltransferase</keyword>
<dbReference type="Gene3D" id="3.40.630.30">
    <property type="match status" value="1"/>
</dbReference>
<feature type="domain" description="N-acetyltransferase" evidence="1">
    <location>
        <begin position="6"/>
        <end position="156"/>
    </location>
</feature>
<protein>
    <submittedName>
        <fullName evidence="2">UDP-4-amino-4, 6-dideoxy-N-acetyl-beta-L-altrosamine N-acetyltransferase</fullName>
        <ecNumber evidence="2">2.3.1.202</ecNumber>
    </submittedName>
</protein>
<sequence>MTWGNYQLREVSREDLDYLYEWRNADNVRSFMMNDDIIALDDHYSWFKSIEGDNRKKLMICLYEAKPIGSVQFTIDVKNQTCEWGFYIGDLSSPPGSGSMMGILALDYAFRQLAVRKVCAQVLDFNVKSLSYHRKLGFEEEGLLKSQIARNGKFINVILFGLLKENWERVEPFLLGEGEKREKD</sequence>
<dbReference type="EC" id="2.3.1.202" evidence="2"/>
<dbReference type="RefSeq" id="WP_190999205.1">
    <property type="nucleotide sequence ID" value="NZ_JACXSI010000041.1"/>
</dbReference>
<comment type="caution">
    <text evidence="2">The sequence shown here is derived from an EMBL/GenBank/DDBJ whole genome shotgun (WGS) entry which is preliminary data.</text>
</comment>
<organism evidence="2 3">
    <name type="scientific">Peribacillus faecalis</name>
    <dbReference type="NCBI Taxonomy" id="2772559"/>
    <lineage>
        <taxon>Bacteria</taxon>
        <taxon>Bacillati</taxon>
        <taxon>Bacillota</taxon>
        <taxon>Bacilli</taxon>
        <taxon>Bacillales</taxon>
        <taxon>Bacillaceae</taxon>
        <taxon>Peribacillus</taxon>
    </lineage>
</organism>
<dbReference type="Pfam" id="PF13302">
    <property type="entry name" value="Acetyltransf_3"/>
    <property type="match status" value="1"/>
</dbReference>
<evidence type="ECO:0000313" key="3">
    <source>
        <dbReference type="Proteomes" id="UP000602076"/>
    </source>
</evidence>
<dbReference type="PROSITE" id="PS51186">
    <property type="entry name" value="GNAT"/>
    <property type="match status" value="1"/>
</dbReference>
<dbReference type="InterPro" id="IPR016181">
    <property type="entry name" value="Acyl_CoA_acyltransferase"/>
</dbReference>
<evidence type="ECO:0000313" key="2">
    <source>
        <dbReference type="EMBL" id="MBD3109668.1"/>
    </source>
</evidence>
<dbReference type="EMBL" id="JACXSI010000041">
    <property type="protein sequence ID" value="MBD3109668.1"/>
    <property type="molecule type" value="Genomic_DNA"/>
</dbReference>
<dbReference type="NCBIfam" id="TIGR03585">
    <property type="entry name" value="PseH"/>
    <property type="match status" value="1"/>
</dbReference>
<evidence type="ECO:0000259" key="1">
    <source>
        <dbReference type="PROSITE" id="PS51186"/>
    </source>
</evidence>